<evidence type="ECO:0000313" key="2">
    <source>
        <dbReference type="Proteomes" id="UP001500416"/>
    </source>
</evidence>
<reference evidence="2" key="1">
    <citation type="journal article" date="2019" name="Int. J. Syst. Evol. Microbiol.">
        <title>The Global Catalogue of Microorganisms (GCM) 10K type strain sequencing project: providing services to taxonomists for standard genome sequencing and annotation.</title>
        <authorList>
            <consortium name="The Broad Institute Genomics Platform"/>
            <consortium name="The Broad Institute Genome Sequencing Center for Infectious Disease"/>
            <person name="Wu L."/>
            <person name="Ma J."/>
        </authorList>
    </citation>
    <scope>NUCLEOTIDE SEQUENCE [LARGE SCALE GENOMIC DNA]</scope>
    <source>
        <strain evidence="2">JCM 3380</strain>
    </source>
</reference>
<dbReference type="RefSeq" id="WP_343940502.1">
    <property type="nucleotide sequence ID" value="NZ_BAAABU010000040.1"/>
</dbReference>
<evidence type="ECO:0000313" key="1">
    <source>
        <dbReference type="EMBL" id="GAA0264516.1"/>
    </source>
</evidence>
<proteinExistence type="predicted"/>
<gene>
    <name evidence="1" type="ORF">GCM10010492_76910</name>
</gene>
<dbReference type="EMBL" id="BAAABU010000040">
    <property type="protein sequence ID" value="GAA0264516.1"/>
    <property type="molecule type" value="Genomic_DNA"/>
</dbReference>
<accession>A0ABP3EIM0</accession>
<sequence>MEYRWRYQDESGREVDGPTVVFADQTEAEDWFGAEWPALRDAGVAQVTLLRAESEVYGPMSLAPAE</sequence>
<comment type="caution">
    <text evidence="1">The sequence shown here is derived from an EMBL/GenBank/DDBJ whole genome shotgun (WGS) entry which is preliminary data.</text>
</comment>
<dbReference type="Proteomes" id="UP001500416">
    <property type="component" value="Unassembled WGS sequence"/>
</dbReference>
<name>A0ABP3EIM0_9PSEU</name>
<organism evidence="1 2">
    <name type="scientific">Saccharothrix mutabilis subsp. mutabilis</name>
    <dbReference type="NCBI Taxonomy" id="66855"/>
    <lineage>
        <taxon>Bacteria</taxon>
        <taxon>Bacillati</taxon>
        <taxon>Actinomycetota</taxon>
        <taxon>Actinomycetes</taxon>
        <taxon>Pseudonocardiales</taxon>
        <taxon>Pseudonocardiaceae</taxon>
        <taxon>Saccharothrix</taxon>
    </lineage>
</organism>
<keyword evidence="2" id="KW-1185">Reference proteome</keyword>
<protein>
    <submittedName>
        <fullName evidence="1">Uncharacterized protein</fullName>
    </submittedName>
</protein>